<dbReference type="InterPro" id="IPR050979">
    <property type="entry name" value="LD-transpeptidase"/>
</dbReference>
<evidence type="ECO:0000256" key="3">
    <source>
        <dbReference type="ARBA" id="ARBA00022960"/>
    </source>
</evidence>
<keyword evidence="8" id="KW-0812">Transmembrane</keyword>
<comment type="pathway">
    <text evidence="1 6">Cell wall biogenesis; peptidoglycan biosynthesis.</text>
</comment>
<keyword evidence="2" id="KW-0808">Transferase</keyword>
<evidence type="ECO:0000256" key="4">
    <source>
        <dbReference type="ARBA" id="ARBA00022984"/>
    </source>
</evidence>
<evidence type="ECO:0000256" key="2">
    <source>
        <dbReference type="ARBA" id="ARBA00022679"/>
    </source>
</evidence>
<keyword evidence="3 6" id="KW-0133">Cell shape</keyword>
<gene>
    <name evidence="10" type="ORF">C8D99_1118</name>
</gene>
<dbReference type="Gene3D" id="2.40.440.10">
    <property type="entry name" value="L,D-transpeptidase catalytic domain-like"/>
    <property type="match status" value="1"/>
</dbReference>
<feature type="compositionally biased region" description="Pro residues" evidence="7">
    <location>
        <begin position="71"/>
        <end position="82"/>
    </location>
</feature>
<accession>A0A4R8M3U0</accession>
<evidence type="ECO:0000313" key="11">
    <source>
        <dbReference type="Proteomes" id="UP000295066"/>
    </source>
</evidence>
<feature type="domain" description="L,D-TPase catalytic" evidence="9">
    <location>
        <begin position="91"/>
        <end position="222"/>
    </location>
</feature>
<dbReference type="Proteomes" id="UP000295066">
    <property type="component" value="Unassembled WGS sequence"/>
</dbReference>
<dbReference type="EMBL" id="SORI01000011">
    <property type="protein sequence ID" value="TDY59674.1"/>
    <property type="molecule type" value="Genomic_DNA"/>
</dbReference>
<evidence type="ECO:0000259" key="9">
    <source>
        <dbReference type="PROSITE" id="PS52029"/>
    </source>
</evidence>
<keyword evidence="8" id="KW-0472">Membrane</keyword>
<dbReference type="PANTHER" id="PTHR30582">
    <property type="entry name" value="L,D-TRANSPEPTIDASE"/>
    <property type="match status" value="1"/>
</dbReference>
<evidence type="ECO:0000313" key="10">
    <source>
        <dbReference type="EMBL" id="TDY59674.1"/>
    </source>
</evidence>
<dbReference type="UniPathway" id="UPA00219"/>
<keyword evidence="8" id="KW-1133">Transmembrane helix</keyword>
<dbReference type="PROSITE" id="PS52029">
    <property type="entry name" value="LD_TPASE"/>
    <property type="match status" value="1"/>
</dbReference>
<dbReference type="InterPro" id="IPR005490">
    <property type="entry name" value="LD_TPept_cat_dom"/>
</dbReference>
<feature type="active site" description="Proton donor/acceptor" evidence="6">
    <location>
        <position position="182"/>
    </location>
</feature>
<reference evidence="10 11" key="1">
    <citation type="submission" date="2019-03" db="EMBL/GenBank/DDBJ databases">
        <title>Genomic Encyclopedia of Type Strains, Phase IV (KMG-IV): sequencing the most valuable type-strain genomes for metagenomic binning, comparative biology and taxonomic classification.</title>
        <authorList>
            <person name="Goeker M."/>
        </authorList>
    </citation>
    <scope>NUCLEOTIDE SEQUENCE [LARGE SCALE GENOMIC DNA]</scope>
    <source>
        <strain evidence="10 11">DSM 25964</strain>
    </source>
</reference>
<dbReference type="GO" id="GO:0008360">
    <property type="term" value="P:regulation of cell shape"/>
    <property type="evidence" value="ECO:0007669"/>
    <property type="project" value="UniProtKB-UniRule"/>
</dbReference>
<evidence type="ECO:0000256" key="6">
    <source>
        <dbReference type="PROSITE-ProRule" id="PRU01373"/>
    </source>
</evidence>
<keyword evidence="11" id="KW-1185">Reference proteome</keyword>
<dbReference type="RefSeq" id="WP_243833882.1">
    <property type="nucleotide sequence ID" value="NZ_SORI01000011.1"/>
</dbReference>
<dbReference type="GO" id="GO:0016740">
    <property type="term" value="F:transferase activity"/>
    <property type="evidence" value="ECO:0007669"/>
    <property type="project" value="UniProtKB-KW"/>
</dbReference>
<proteinExistence type="predicted"/>
<sequence>MFYGKRKFPFWAKLAGLALLVVAGFLTGYLGYTLYRELTAPPPEMPASPGPVPLPEPSLQFQEPPGVHTPVPAPEPPLPPALPGRAKSDQLWLHVVKGTYRMYLYRGRNVERTFDVAVGANGGQKQRVGDSRTPTGDFTVQQIQRSSSWTYDFGDGNGPIPGAYGPWFIRLKTPGWSGIGIHGTHDPHSIGTMITQGCIRMRNHELEELKKTVFVGMKVVISE</sequence>
<evidence type="ECO:0000256" key="5">
    <source>
        <dbReference type="ARBA" id="ARBA00023316"/>
    </source>
</evidence>
<dbReference type="GO" id="GO:0071972">
    <property type="term" value="F:peptidoglycan L,D-transpeptidase activity"/>
    <property type="evidence" value="ECO:0007669"/>
    <property type="project" value="TreeGrafter"/>
</dbReference>
<dbReference type="GO" id="GO:0071555">
    <property type="term" value="P:cell wall organization"/>
    <property type="evidence" value="ECO:0007669"/>
    <property type="project" value="UniProtKB-UniRule"/>
</dbReference>
<feature type="active site" description="Nucleophile" evidence="6">
    <location>
        <position position="198"/>
    </location>
</feature>
<evidence type="ECO:0000256" key="1">
    <source>
        <dbReference type="ARBA" id="ARBA00004752"/>
    </source>
</evidence>
<dbReference type="AlphaFoldDB" id="A0A4R8M3U0"/>
<feature type="compositionally biased region" description="Pro residues" evidence="7">
    <location>
        <begin position="45"/>
        <end position="56"/>
    </location>
</feature>
<keyword evidence="5 6" id="KW-0961">Cell wall biogenesis/degradation</keyword>
<protein>
    <submittedName>
        <fullName evidence="10">L,D-transpeptidase-like protein</fullName>
    </submittedName>
</protein>
<name>A0A4R8M3U0_9BACT</name>
<dbReference type="SUPFAM" id="SSF141523">
    <property type="entry name" value="L,D-transpeptidase catalytic domain-like"/>
    <property type="match status" value="1"/>
</dbReference>
<dbReference type="GO" id="GO:0005576">
    <property type="term" value="C:extracellular region"/>
    <property type="evidence" value="ECO:0007669"/>
    <property type="project" value="TreeGrafter"/>
</dbReference>
<dbReference type="GO" id="GO:0018104">
    <property type="term" value="P:peptidoglycan-protein cross-linking"/>
    <property type="evidence" value="ECO:0007669"/>
    <property type="project" value="TreeGrafter"/>
</dbReference>
<evidence type="ECO:0000256" key="8">
    <source>
        <dbReference type="SAM" id="Phobius"/>
    </source>
</evidence>
<comment type="caution">
    <text evidence="10">The sequence shown here is derived from an EMBL/GenBank/DDBJ whole genome shotgun (WGS) entry which is preliminary data.</text>
</comment>
<feature type="region of interest" description="Disordered" evidence="7">
    <location>
        <begin position="45"/>
        <end position="83"/>
    </location>
</feature>
<keyword evidence="4 6" id="KW-0573">Peptidoglycan synthesis</keyword>
<feature type="transmembrane region" description="Helical" evidence="8">
    <location>
        <begin position="12"/>
        <end position="35"/>
    </location>
</feature>
<dbReference type="InterPro" id="IPR038063">
    <property type="entry name" value="Transpep_catalytic_dom"/>
</dbReference>
<evidence type="ECO:0000256" key="7">
    <source>
        <dbReference type="SAM" id="MobiDB-lite"/>
    </source>
</evidence>
<dbReference type="Pfam" id="PF03734">
    <property type="entry name" value="YkuD"/>
    <property type="match status" value="1"/>
</dbReference>
<dbReference type="CDD" id="cd16913">
    <property type="entry name" value="YkuD_like"/>
    <property type="match status" value="1"/>
</dbReference>
<organism evidence="10 11">
    <name type="scientific">Aminivibrio pyruvatiphilus</name>
    <dbReference type="NCBI Taxonomy" id="1005740"/>
    <lineage>
        <taxon>Bacteria</taxon>
        <taxon>Thermotogati</taxon>
        <taxon>Synergistota</taxon>
        <taxon>Synergistia</taxon>
        <taxon>Synergistales</taxon>
        <taxon>Aminobacteriaceae</taxon>
        <taxon>Aminivibrio</taxon>
    </lineage>
</organism>